<name>W4LFX6_ENTF1</name>
<dbReference type="Gene3D" id="3.90.1640.10">
    <property type="entry name" value="inorganic pyrophosphatase (n-terminal core)"/>
    <property type="match status" value="1"/>
</dbReference>
<feature type="non-terminal residue" evidence="1">
    <location>
        <position position="1"/>
    </location>
</feature>
<sequence>KTTAPIGSFGKVTRPENVTMIRLLEVEIEHLMNKDLDDYDAIALVDVQPPYFGDFLPVVDAVVDHHPRVADYEARYCDVRTNFGSTATIFVQYLQAVGAKVTHRLATALYYGLKTDTLFLGRETTDADIEAFTYLYPLANHSLIRRMERPEVPLRDLDALGYALRARAISGSTFFTHVGLVEREDVLPQFAEFCLQVEEIERSVVSGIFCGNLVVSLRSHPHVKGSGGLVRHAFGQYGSAGGHRSMAKAVIPLAALEEHFGRLNDADLAQFVQNQIMQCLGASTVA</sequence>
<keyword evidence="2" id="KW-1185">Reference proteome</keyword>
<dbReference type="AlphaFoldDB" id="W4LFX6"/>
<reference evidence="1 2" key="1">
    <citation type="journal article" date="2014" name="Nature">
        <title>An environmental bacterial taxon with a large and distinct metabolic repertoire.</title>
        <authorList>
            <person name="Wilson M.C."/>
            <person name="Mori T."/>
            <person name="Ruckert C."/>
            <person name="Uria A.R."/>
            <person name="Helf M.J."/>
            <person name="Takada K."/>
            <person name="Gernert C."/>
            <person name="Steffens U.A."/>
            <person name="Heycke N."/>
            <person name="Schmitt S."/>
            <person name="Rinke C."/>
            <person name="Helfrich E.J."/>
            <person name="Brachmann A.O."/>
            <person name="Gurgui C."/>
            <person name="Wakimoto T."/>
            <person name="Kracht M."/>
            <person name="Crusemann M."/>
            <person name="Hentschel U."/>
            <person name="Abe I."/>
            <person name="Matsunaga S."/>
            <person name="Kalinowski J."/>
            <person name="Takeyama H."/>
            <person name="Piel J."/>
        </authorList>
    </citation>
    <scope>NUCLEOTIDE SEQUENCE [LARGE SCALE GENOMIC DNA]</scope>
    <source>
        <strain evidence="2">TSY1</strain>
    </source>
</reference>
<dbReference type="PANTHER" id="PTHR47618">
    <property type="entry name" value="BIFUNCTIONAL OLIGORIBONUCLEASE AND PAP PHOSPHATASE NRNA"/>
    <property type="match status" value="1"/>
</dbReference>
<dbReference type="PANTHER" id="PTHR47618:SF1">
    <property type="entry name" value="BIFUNCTIONAL OLIGORIBONUCLEASE AND PAP PHOSPHATASE NRNA"/>
    <property type="match status" value="1"/>
</dbReference>
<evidence type="ECO:0000313" key="2">
    <source>
        <dbReference type="Proteomes" id="UP000019141"/>
    </source>
</evidence>
<evidence type="ECO:0000313" key="1">
    <source>
        <dbReference type="EMBL" id="ETW97003.1"/>
    </source>
</evidence>
<comment type="caution">
    <text evidence="1">The sequence shown here is derived from an EMBL/GenBank/DDBJ whole genome shotgun (WGS) entry which is preliminary data.</text>
</comment>
<dbReference type="SUPFAM" id="SSF64182">
    <property type="entry name" value="DHH phosphoesterases"/>
    <property type="match status" value="1"/>
</dbReference>
<evidence type="ECO:0008006" key="3">
    <source>
        <dbReference type="Google" id="ProtNLM"/>
    </source>
</evidence>
<dbReference type="InterPro" id="IPR038763">
    <property type="entry name" value="DHH_sf"/>
</dbReference>
<dbReference type="Proteomes" id="UP000019141">
    <property type="component" value="Unassembled WGS sequence"/>
</dbReference>
<dbReference type="InterPro" id="IPR051319">
    <property type="entry name" value="Oligoribo/pAp-PDE_c-di-AMP_PDE"/>
</dbReference>
<organism evidence="1 2">
    <name type="scientific">Entotheonella factor</name>
    <dbReference type="NCBI Taxonomy" id="1429438"/>
    <lineage>
        <taxon>Bacteria</taxon>
        <taxon>Pseudomonadati</taxon>
        <taxon>Nitrospinota/Tectimicrobiota group</taxon>
        <taxon>Candidatus Tectimicrobiota</taxon>
        <taxon>Candidatus Entotheonellia</taxon>
        <taxon>Candidatus Entotheonellales</taxon>
        <taxon>Candidatus Entotheonellaceae</taxon>
        <taxon>Candidatus Entotheonella</taxon>
    </lineage>
</organism>
<proteinExistence type="predicted"/>
<dbReference type="HOGENOM" id="CLU_971457_0_0_7"/>
<gene>
    <name evidence="1" type="ORF">ETSY1_24300</name>
</gene>
<protein>
    <recommendedName>
        <fullName evidence="3">DDH domain-containing protein</fullName>
    </recommendedName>
</protein>
<dbReference type="EMBL" id="AZHW01000720">
    <property type="protein sequence ID" value="ETW97003.1"/>
    <property type="molecule type" value="Genomic_DNA"/>
</dbReference>
<accession>W4LFX6</accession>